<dbReference type="InterPro" id="IPR043502">
    <property type="entry name" value="DNA/RNA_pol_sf"/>
</dbReference>
<dbReference type="PROSITE" id="PS50878">
    <property type="entry name" value="RT_POL"/>
    <property type="match status" value="1"/>
</dbReference>
<proteinExistence type="inferred from homology"/>
<dbReference type="CDD" id="cd01651">
    <property type="entry name" value="RT_G2_intron"/>
    <property type="match status" value="1"/>
</dbReference>
<dbReference type="Proteomes" id="UP000192511">
    <property type="component" value="Unassembled WGS sequence"/>
</dbReference>
<dbReference type="AlphaFoldDB" id="A0AAX0WZT3"/>
<dbReference type="GO" id="GO:0003964">
    <property type="term" value="F:RNA-directed DNA polymerase activity"/>
    <property type="evidence" value="ECO:0007669"/>
    <property type="project" value="UniProtKB-KW"/>
</dbReference>
<dbReference type="NCBIfam" id="TIGR04416">
    <property type="entry name" value="group_II_RT_mat"/>
    <property type="match status" value="1"/>
</dbReference>
<dbReference type="InterPro" id="IPR043128">
    <property type="entry name" value="Rev_trsase/Diguanyl_cyclase"/>
</dbReference>
<dbReference type="Pfam" id="PF00078">
    <property type="entry name" value="RVT_1"/>
    <property type="match status" value="1"/>
</dbReference>
<dbReference type="RefSeq" id="WP_019233341.1">
    <property type="nucleotide sequence ID" value="NZ_CAAAHR010000109.1"/>
</dbReference>
<evidence type="ECO:0000259" key="2">
    <source>
        <dbReference type="PROSITE" id="PS50878"/>
    </source>
</evidence>
<evidence type="ECO:0000313" key="3">
    <source>
        <dbReference type="EMBL" id="PNL73942.1"/>
    </source>
</evidence>
<reference evidence="3" key="1">
    <citation type="submission" date="2017-12" db="EMBL/GenBank/DDBJ databases">
        <title>FDA dAtabase for Regulatory Grade micrObial Sequences (FDA-ARGOS): Supporting development and validation of Infectious Disease Dx tests.</title>
        <authorList>
            <person name="Kerrigan L."/>
            <person name="Tallon L.J."/>
            <person name="Sadzewicz L."/>
            <person name="Sengamalay N."/>
            <person name="Ott S."/>
            <person name="Godinez A."/>
            <person name="Nagaraj S."/>
            <person name="Vavikolanu K."/>
            <person name="Vyas G."/>
            <person name="Nadendla S."/>
            <person name="Aluvathingal J."/>
            <person name="Sichtig H."/>
        </authorList>
    </citation>
    <scope>NUCLEOTIDE SEQUENCE [LARGE SCALE GENOMIC DNA]</scope>
    <source>
        <strain evidence="3">FDAARGOS_200</strain>
    </source>
</reference>
<dbReference type="SUPFAM" id="SSF56672">
    <property type="entry name" value="DNA/RNA polymerases"/>
    <property type="match status" value="1"/>
</dbReference>
<comment type="caution">
    <text evidence="3">The sequence shown here is derived from an EMBL/GenBank/DDBJ whole genome shotgun (WGS) entry which is preliminary data.</text>
</comment>
<organism evidence="3 4">
    <name type="scientific">Legionella anisa</name>
    <dbReference type="NCBI Taxonomy" id="28082"/>
    <lineage>
        <taxon>Bacteria</taxon>
        <taxon>Pseudomonadati</taxon>
        <taxon>Pseudomonadota</taxon>
        <taxon>Gammaproteobacteria</taxon>
        <taxon>Legionellales</taxon>
        <taxon>Legionellaceae</taxon>
        <taxon>Legionella</taxon>
    </lineage>
</organism>
<dbReference type="PANTHER" id="PTHR34047:SF8">
    <property type="entry name" value="PROTEIN YKFC"/>
    <property type="match status" value="1"/>
</dbReference>
<sequence length="444" mass="51420">MTVHSNDRKSWLTKLERIGEISANNSSIIFNNIGHVINADMLVEQYQRLDGKKAIGIDKVTKVAYGENLGENINALIKRIRRGTYKPKPSRITEIPKEDGSTRPLAISCVEDKLVQSAVSVLLTKIYEPLFLPCSYGFRPGKNCHDALKALMSSTFPNMNGAIVEIDIRKYFNSIPHSVMMELLRKKISDQRFLRLIEVLITAPIMEGNKEIKNTCGCPQGSIISTTMANIYLHYVIDEWFETIRKSHFRGRAELIRYADDMVYTFERPEEAKRFYNVLPKRLAKYGLEMHAEKSQLIPAGLGAAQRAHKQGNRLPTFNFLGFTCYWGQARNGFWRLKLTSRRDRFTAKLKGLREFLWKNLNTKHTGEILKTVMRVVKGWINYHNVSDNERRIDVFRKYCMRIIFKWLNRKGRRHSMSWARFNLMLKAIGFPKAGKTISMFPTR</sequence>
<dbReference type="EMBL" id="NBTX02000001">
    <property type="protein sequence ID" value="PNL73942.1"/>
    <property type="molecule type" value="Genomic_DNA"/>
</dbReference>
<name>A0AAX0WZT3_9GAMM</name>
<keyword evidence="4" id="KW-1185">Reference proteome</keyword>
<dbReference type="GeneID" id="98067394"/>
<comment type="similarity">
    <text evidence="1">Belongs to the bacterial reverse transcriptase family.</text>
</comment>
<evidence type="ECO:0000256" key="1">
    <source>
        <dbReference type="ARBA" id="ARBA00034120"/>
    </source>
</evidence>
<keyword evidence="3" id="KW-0808">Transferase</keyword>
<feature type="domain" description="Reverse transcriptase" evidence="2">
    <location>
        <begin position="76"/>
        <end position="325"/>
    </location>
</feature>
<keyword evidence="3" id="KW-0548">Nucleotidyltransferase</keyword>
<accession>A0AAX0WZT3</accession>
<dbReference type="Gene3D" id="3.30.70.270">
    <property type="match status" value="1"/>
</dbReference>
<dbReference type="InterPro" id="IPR030931">
    <property type="entry name" value="Group_II_RT_mat"/>
</dbReference>
<dbReference type="InterPro" id="IPR051083">
    <property type="entry name" value="GrpII_Intron_Splice-Mob/Def"/>
</dbReference>
<gene>
    <name evidence="3" type="primary">ltrA</name>
    <name evidence="3" type="ORF">A6J39_000300</name>
</gene>
<dbReference type="PANTHER" id="PTHR34047">
    <property type="entry name" value="NUCLEAR INTRON MATURASE 1, MITOCHONDRIAL-RELATED"/>
    <property type="match status" value="1"/>
</dbReference>
<keyword evidence="3" id="KW-0695">RNA-directed DNA polymerase</keyword>
<evidence type="ECO:0000313" key="4">
    <source>
        <dbReference type="Proteomes" id="UP000192511"/>
    </source>
</evidence>
<protein>
    <submittedName>
        <fullName evidence="3">Group II intron reverse transcriptase/maturase</fullName>
    </submittedName>
</protein>
<dbReference type="InterPro" id="IPR000477">
    <property type="entry name" value="RT_dom"/>
</dbReference>